<reference evidence="2" key="1">
    <citation type="journal article" date="2014" name="Nat. Genet.">
        <title>A reference genome for common bean and genome-wide analysis of dual domestications.</title>
        <authorList>
            <person name="Schmutz J."/>
            <person name="McClean P.E."/>
            <person name="Mamidi S."/>
            <person name="Wu G.A."/>
            <person name="Cannon S.B."/>
            <person name="Grimwood J."/>
            <person name="Jenkins J."/>
            <person name="Shu S."/>
            <person name="Song Q."/>
            <person name="Chavarro C."/>
            <person name="Torres-Torres M."/>
            <person name="Geffroy V."/>
            <person name="Moghaddam S.M."/>
            <person name="Gao D."/>
            <person name="Abernathy B."/>
            <person name="Barry K."/>
            <person name="Blair M."/>
            <person name="Brick M.A."/>
            <person name="Chovatia M."/>
            <person name="Gepts P."/>
            <person name="Goodstein D.M."/>
            <person name="Gonzales M."/>
            <person name="Hellsten U."/>
            <person name="Hyten D.L."/>
            <person name="Jia G."/>
            <person name="Kelly J.D."/>
            <person name="Kudrna D."/>
            <person name="Lee R."/>
            <person name="Richard M.M."/>
            <person name="Miklas P.N."/>
            <person name="Osorno J.M."/>
            <person name="Rodrigues J."/>
            <person name="Thareau V."/>
            <person name="Urrea C.A."/>
            <person name="Wang M."/>
            <person name="Yu Y."/>
            <person name="Zhang M."/>
            <person name="Wing R.A."/>
            <person name="Cregan P.B."/>
            <person name="Rokhsar D.S."/>
            <person name="Jackson S.A."/>
        </authorList>
    </citation>
    <scope>NUCLEOTIDE SEQUENCE [LARGE SCALE GENOMIC DNA]</scope>
    <source>
        <strain evidence="2">cv. G19833</strain>
    </source>
</reference>
<dbReference type="PANTHER" id="PTHR33623:SF17">
    <property type="entry name" value="DUF4378 DOMAIN-CONTAINING PROTEIN"/>
    <property type="match status" value="1"/>
</dbReference>
<evidence type="ECO:0000313" key="1">
    <source>
        <dbReference type="EMBL" id="ESW06949.1"/>
    </source>
</evidence>
<keyword evidence="2" id="KW-1185">Reference proteome</keyword>
<dbReference type="EMBL" id="CM002297">
    <property type="protein sequence ID" value="ESW06949.1"/>
    <property type="molecule type" value="Genomic_DNA"/>
</dbReference>
<dbReference type="STRING" id="3885.V7AN39"/>
<accession>V7AN39</accession>
<dbReference type="PANTHER" id="PTHR33623">
    <property type="entry name" value="OS04G0572500 PROTEIN"/>
    <property type="match status" value="1"/>
</dbReference>
<organism evidence="1 2">
    <name type="scientific">Phaseolus vulgaris</name>
    <name type="common">Kidney bean</name>
    <name type="synonym">French bean</name>
    <dbReference type="NCBI Taxonomy" id="3885"/>
    <lineage>
        <taxon>Eukaryota</taxon>
        <taxon>Viridiplantae</taxon>
        <taxon>Streptophyta</taxon>
        <taxon>Embryophyta</taxon>
        <taxon>Tracheophyta</taxon>
        <taxon>Spermatophyta</taxon>
        <taxon>Magnoliopsida</taxon>
        <taxon>eudicotyledons</taxon>
        <taxon>Gunneridae</taxon>
        <taxon>Pentapetalae</taxon>
        <taxon>rosids</taxon>
        <taxon>fabids</taxon>
        <taxon>Fabales</taxon>
        <taxon>Fabaceae</taxon>
        <taxon>Papilionoideae</taxon>
        <taxon>50 kb inversion clade</taxon>
        <taxon>NPAAA clade</taxon>
        <taxon>indigoferoid/millettioid clade</taxon>
        <taxon>Phaseoleae</taxon>
        <taxon>Phaseolus</taxon>
    </lineage>
</organism>
<dbReference type="Proteomes" id="UP000000226">
    <property type="component" value="Chromosome 10"/>
</dbReference>
<protein>
    <recommendedName>
        <fullName evidence="3">DUF4378 domain-containing protein</fullName>
    </recommendedName>
</protein>
<name>V7AN39_PHAVU</name>
<gene>
    <name evidence="1" type="ORF">PHAVU_010G089700g</name>
</gene>
<dbReference type="AlphaFoldDB" id="V7AN39"/>
<sequence length="415" mass="47787">MSTQVQQLRRFNSMERRPRMLKDFLTDNLNSCSSSGFKSFPRKPTSMHTLIEMELKSSSPPSNSPFQILMNTIRSISFFTSIRKSPSVLSLPRSLSRKLSSSRRRTTRTRRSRSQGCSDISITTVKIKDIIRWKSFRDIVEPPPPPLDFMVDPTVTTTTTATWSISSGSSWSESDFLTSSWEDPQNDSVEASKRFSFSPLVVGKDPKATEALTCEEEQSSPVSVLQVGEEEFSPFDQSLANIQRRKQKFIQTVQKLESLAKFDLTNIDQCLSLDDNSVYEEYEDDCEEDNDDIVEEDWSEEKAQELLHCVKARCSAHGYKDYLDTLLLDFFNEEVSVSRKQCKDEKELETLRIAEDWINGSFCFDAGLDNKEAYIKDMERRDNWSRFKEEQEKLAFEIEKVIFHTLISDLLDSEG</sequence>
<dbReference type="Gramene" id="ESW06949">
    <property type="protein sequence ID" value="ESW06949"/>
    <property type="gene ID" value="PHAVU_010G089700g"/>
</dbReference>
<dbReference type="eggNOG" id="ENOG502QW90">
    <property type="taxonomic scope" value="Eukaryota"/>
</dbReference>
<dbReference type="OMA" id="KDIIRWT"/>
<proteinExistence type="predicted"/>
<evidence type="ECO:0008006" key="3">
    <source>
        <dbReference type="Google" id="ProtNLM"/>
    </source>
</evidence>
<evidence type="ECO:0000313" key="2">
    <source>
        <dbReference type="Proteomes" id="UP000000226"/>
    </source>
</evidence>
<dbReference type="OrthoDB" id="1669163at2759"/>